<evidence type="ECO:0008006" key="4">
    <source>
        <dbReference type="Google" id="ProtNLM"/>
    </source>
</evidence>
<organism evidence="2 3">
    <name type="scientific">Hyphomonas hirschiana VP5</name>
    <dbReference type="NCBI Taxonomy" id="1280951"/>
    <lineage>
        <taxon>Bacteria</taxon>
        <taxon>Pseudomonadati</taxon>
        <taxon>Pseudomonadota</taxon>
        <taxon>Alphaproteobacteria</taxon>
        <taxon>Hyphomonadales</taxon>
        <taxon>Hyphomonadaceae</taxon>
        <taxon>Hyphomonas</taxon>
    </lineage>
</organism>
<dbReference type="PATRIC" id="fig|1280951.3.peg.3422"/>
<keyword evidence="3" id="KW-1185">Reference proteome</keyword>
<reference evidence="2 3" key="1">
    <citation type="submission" date="2013-04" db="EMBL/GenBank/DDBJ databases">
        <title>Hyphomonas hirschiana VP5 Genome Sequencing.</title>
        <authorList>
            <person name="Lai Q."/>
            <person name="Shao Z."/>
        </authorList>
    </citation>
    <scope>NUCLEOTIDE SEQUENCE [LARGE SCALE GENOMIC DNA]</scope>
    <source>
        <strain evidence="2 3">VP5</strain>
    </source>
</reference>
<dbReference type="RefSeq" id="WP_011647363.1">
    <property type="nucleotide sequence ID" value="NZ_ARYI01000022.1"/>
</dbReference>
<evidence type="ECO:0000313" key="3">
    <source>
        <dbReference type="Proteomes" id="UP000025061"/>
    </source>
</evidence>
<dbReference type="Proteomes" id="UP000025061">
    <property type="component" value="Unassembled WGS sequence"/>
</dbReference>
<dbReference type="OrthoDB" id="7620303at2"/>
<keyword evidence="1" id="KW-0732">Signal</keyword>
<sequence>MRPARLILWLRSLVAAFLVASLVATPALAASERPDAHAEISRIHNEIASADTHQHDDDHCEEAHGCGSCHFHWMGSKTEPYLTAERVAPAEAVLTAEPLIYLAKAGPYRPPRG</sequence>
<feature type="signal peptide" evidence="1">
    <location>
        <begin position="1"/>
        <end position="29"/>
    </location>
</feature>
<proteinExistence type="predicted"/>
<protein>
    <recommendedName>
        <fullName evidence="4">DUF2946 domain-containing protein</fullName>
    </recommendedName>
</protein>
<evidence type="ECO:0000256" key="1">
    <source>
        <dbReference type="SAM" id="SignalP"/>
    </source>
</evidence>
<dbReference type="EMBL" id="ARYI01000022">
    <property type="protein sequence ID" value="KCZ86764.1"/>
    <property type="molecule type" value="Genomic_DNA"/>
</dbReference>
<accession>A0A059F844</accession>
<evidence type="ECO:0000313" key="2">
    <source>
        <dbReference type="EMBL" id="KCZ86764.1"/>
    </source>
</evidence>
<name>A0A059F844_9PROT</name>
<gene>
    <name evidence="2" type="ORF">HHI_16976</name>
</gene>
<comment type="caution">
    <text evidence="2">The sequence shown here is derived from an EMBL/GenBank/DDBJ whole genome shotgun (WGS) entry which is preliminary data.</text>
</comment>
<dbReference type="AlphaFoldDB" id="A0A059F844"/>
<feature type="chain" id="PRO_5001577055" description="DUF2946 domain-containing protein" evidence="1">
    <location>
        <begin position="30"/>
        <end position="113"/>
    </location>
</feature>